<keyword evidence="1" id="KW-0812">Transmembrane</keyword>
<dbReference type="RefSeq" id="WP_039812752.1">
    <property type="nucleotide sequence ID" value="NZ_UGRY01000004.1"/>
</dbReference>
<sequence length="356" mass="39723">MVEAPQGYDARALRDRVRQAAYDADLGAHREVFARMAARIQGGMLLLGIAVAVFATIVVAMISELLTRTDQMGGKAGNVIGLVVFVPLTLLFGVAFVKDMNQSLFGSATYRAVRLDLYDRGLVFAHEDEVRAVRYDTTVLHQEHVRHMLYGVVETKTTYDYTLLDVEGEQLRLQDYSQGGLPNAARWGAVIQEKVTAAQLPAAVEKLYRGETVVFGALWLTRHEVGVGAKSVRWSQVHQIEVRHGDVCVFEGERRLMPISIPVRKVPNVHVFLTLAHRLLAEKRRPSTRRPAPRPVSTVPVATPDGFQVLLRMVMKDHAAAERLIAYERGKLPGADRATCIAKAVERLRRDRERQG</sequence>
<keyword evidence="1" id="KW-0472">Membrane</keyword>
<organism evidence="2 3">
    <name type="scientific">Nocardia otitidiscaviarum</name>
    <dbReference type="NCBI Taxonomy" id="1823"/>
    <lineage>
        <taxon>Bacteria</taxon>
        <taxon>Bacillati</taxon>
        <taxon>Actinomycetota</taxon>
        <taxon>Actinomycetes</taxon>
        <taxon>Mycobacteriales</taxon>
        <taxon>Nocardiaceae</taxon>
        <taxon>Nocardia</taxon>
    </lineage>
</organism>
<dbReference type="AlphaFoldDB" id="A0A379JHZ2"/>
<dbReference type="STRING" id="1406858.GCA_000710895_03571"/>
<proteinExistence type="predicted"/>
<dbReference type="EMBL" id="UGRY01000004">
    <property type="protein sequence ID" value="SUD48279.1"/>
    <property type="molecule type" value="Genomic_DNA"/>
</dbReference>
<evidence type="ECO:0000256" key="1">
    <source>
        <dbReference type="SAM" id="Phobius"/>
    </source>
</evidence>
<keyword evidence="3" id="KW-1185">Reference proteome</keyword>
<dbReference type="OrthoDB" id="4523591at2"/>
<protein>
    <submittedName>
        <fullName evidence="2">Uncharacterized protein</fullName>
    </submittedName>
</protein>
<evidence type="ECO:0000313" key="2">
    <source>
        <dbReference type="EMBL" id="SUD48279.1"/>
    </source>
</evidence>
<gene>
    <name evidence="2" type="ORF">NCTC1934_05610</name>
</gene>
<keyword evidence="1" id="KW-1133">Transmembrane helix</keyword>
<feature type="transmembrane region" description="Helical" evidence="1">
    <location>
        <begin position="45"/>
        <end position="67"/>
    </location>
</feature>
<name>A0A379JHZ2_9NOCA</name>
<evidence type="ECO:0000313" key="3">
    <source>
        <dbReference type="Proteomes" id="UP000255467"/>
    </source>
</evidence>
<reference evidence="2 3" key="1">
    <citation type="submission" date="2018-06" db="EMBL/GenBank/DDBJ databases">
        <authorList>
            <consortium name="Pathogen Informatics"/>
            <person name="Doyle S."/>
        </authorList>
    </citation>
    <scope>NUCLEOTIDE SEQUENCE [LARGE SCALE GENOMIC DNA]</scope>
    <source>
        <strain evidence="2 3">NCTC1934</strain>
    </source>
</reference>
<dbReference type="Pfam" id="PF20226">
    <property type="entry name" value="DUF6585"/>
    <property type="match status" value="1"/>
</dbReference>
<accession>A0A379JHZ2</accession>
<dbReference type="Proteomes" id="UP000255467">
    <property type="component" value="Unassembled WGS sequence"/>
</dbReference>
<feature type="transmembrane region" description="Helical" evidence="1">
    <location>
        <begin position="79"/>
        <end position="97"/>
    </location>
</feature>
<dbReference type="InterPro" id="IPR046492">
    <property type="entry name" value="DUF6585"/>
</dbReference>